<feature type="region of interest" description="Disordered" evidence="1">
    <location>
        <begin position="1"/>
        <end position="56"/>
    </location>
</feature>
<keyword evidence="3" id="KW-1185">Reference proteome</keyword>
<dbReference type="EMBL" id="LR593886">
    <property type="protein sequence ID" value="VTR91727.1"/>
    <property type="molecule type" value="Genomic_DNA"/>
</dbReference>
<gene>
    <name evidence="2" type="ORF">SOIL9_59870</name>
</gene>
<protein>
    <submittedName>
        <fullName evidence="2">Uncharacterized protein</fullName>
    </submittedName>
</protein>
<sequence length="103" mass="10435">MVQLPAAVSPYLVPKGKETTGFPGGTASNGAAHASASRGRASVRSSRGWVGPGPSSPLLVATRGATAPLPRFGTVAPLTEVSVARNLPSLPEWCCVTPFLPAL</sequence>
<dbReference type="KEGG" id="gms:SOIL9_59870"/>
<accession>A0A6P2CSZ0</accession>
<dbReference type="AlphaFoldDB" id="A0A6P2CSZ0"/>
<evidence type="ECO:0000313" key="2">
    <source>
        <dbReference type="EMBL" id="VTR91727.1"/>
    </source>
</evidence>
<organism evidence="2 3">
    <name type="scientific">Gemmata massiliana</name>
    <dbReference type="NCBI Taxonomy" id="1210884"/>
    <lineage>
        <taxon>Bacteria</taxon>
        <taxon>Pseudomonadati</taxon>
        <taxon>Planctomycetota</taxon>
        <taxon>Planctomycetia</taxon>
        <taxon>Gemmatales</taxon>
        <taxon>Gemmataceae</taxon>
        <taxon>Gemmata</taxon>
    </lineage>
</organism>
<evidence type="ECO:0000256" key="1">
    <source>
        <dbReference type="SAM" id="MobiDB-lite"/>
    </source>
</evidence>
<name>A0A6P2CSZ0_9BACT</name>
<evidence type="ECO:0000313" key="3">
    <source>
        <dbReference type="Proteomes" id="UP000464178"/>
    </source>
</evidence>
<feature type="compositionally biased region" description="Low complexity" evidence="1">
    <location>
        <begin position="25"/>
        <end position="49"/>
    </location>
</feature>
<dbReference type="Proteomes" id="UP000464178">
    <property type="component" value="Chromosome"/>
</dbReference>
<reference evidence="2 3" key="1">
    <citation type="submission" date="2019-05" db="EMBL/GenBank/DDBJ databases">
        <authorList>
            <consortium name="Science for Life Laboratories"/>
        </authorList>
    </citation>
    <scope>NUCLEOTIDE SEQUENCE [LARGE SCALE GENOMIC DNA]</scope>
    <source>
        <strain evidence="2">Soil9</strain>
    </source>
</reference>
<proteinExistence type="predicted"/>